<dbReference type="GO" id="GO:0005634">
    <property type="term" value="C:nucleus"/>
    <property type="evidence" value="ECO:0007669"/>
    <property type="project" value="TreeGrafter"/>
</dbReference>
<dbReference type="SUPFAM" id="SSF56219">
    <property type="entry name" value="DNase I-like"/>
    <property type="match status" value="1"/>
</dbReference>
<feature type="domain" description="Endonuclease/exonuclease/phosphatase" evidence="4">
    <location>
        <begin position="36"/>
        <end position="281"/>
    </location>
</feature>
<accession>A0AAN8JQF4</accession>
<keyword evidence="6" id="KW-1185">Reference proteome</keyword>
<dbReference type="PANTHER" id="PTHR11371:SF33">
    <property type="entry name" value="ENDONUCLEASE_EXONUCLEASE_PHOSPHATASE DOMAIN-CONTAINING PROTEIN"/>
    <property type="match status" value="1"/>
</dbReference>
<keyword evidence="2" id="KW-0540">Nuclease</keyword>
<comment type="similarity">
    <text evidence="1">Belongs to the DNase I family.</text>
</comment>
<gene>
    <name evidence="5" type="ORF">SNE40_008646</name>
</gene>
<dbReference type="GO" id="GO:0006308">
    <property type="term" value="P:DNA catabolic process"/>
    <property type="evidence" value="ECO:0007669"/>
    <property type="project" value="InterPro"/>
</dbReference>
<dbReference type="Pfam" id="PF03372">
    <property type="entry name" value="Exo_endo_phos"/>
    <property type="match status" value="1"/>
</dbReference>
<proteinExistence type="inferred from homology"/>
<keyword evidence="3" id="KW-0378">Hydrolase</keyword>
<dbReference type="CDD" id="cd10282">
    <property type="entry name" value="DNase1"/>
    <property type="match status" value="1"/>
</dbReference>
<evidence type="ECO:0000256" key="3">
    <source>
        <dbReference type="ARBA" id="ARBA00022801"/>
    </source>
</evidence>
<evidence type="ECO:0000256" key="2">
    <source>
        <dbReference type="ARBA" id="ARBA00022722"/>
    </source>
</evidence>
<dbReference type="InterPro" id="IPR016202">
    <property type="entry name" value="DNase_I"/>
</dbReference>
<evidence type="ECO:0000313" key="5">
    <source>
        <dbReference type="EMBL" id="KAK6180636.1"/>
    </source>
</evidence>
<dbReference type="EMBL" id="JAZGQO010000007">
    <property type="protein sequence ID" value="KAK6180636.1"/>
    <property type="molecule type" value="Genomic_DNA"/>
</dbReference>
<name>A0AAN8JQF4_PATCE</name>
<dbReference type="GO" id="GO:0004530">
    <property type="term" value="F:deoxyribonuclease I activity"/>
    <property type="evidence" value="ECO:0007669"/>
    <property type="project" value="TreeGrafter"/>
</dbReference>
<comment type="caution">
    <text evidence="5">The sequence shown here is derived from an EMBL/GenBank/DDBJ whole genome shotgun (WGS) entry which is preliminary data.</text>
</comment>
<dbReference type="InterPro" id="IPR005135">
    <property type="entry name" value="Endo/exonuclease/phosphatase"/>
</dbReference>
<protein>
    <recommendedName>
        <fullName evidence="4">Endonuclease/exonuclease/phosphatase domain-containing protein</fullName>
    </recommendedName>
</protein>
<dbReference type="GO" id="GO:0003677">
    <property type="term" value="F:DNA binding"/>
    <property type="evidence" value="ECO:0007669"/>
    <property type="project" value="TreeGrafter"/>
</dbReference>
<dbReference type="Proteomes" id="UP001347796">
    <property type="component" value="Unassembled WGS sequence"/>
</dbReference>
<dbReference type="SMART" id="SM00476">
    <property type="entry name" value="DNaseIc"/>
    <property type="match status" value="1"/>
</dbReference>
<dbReference type="Gene3D" id="3.60.10.10">
    <property type="entry name" value="Endonuclease/exonuclease/phosphatase"/>
    <property type="match status" value="1"/>
</dbReference>
<evidence type="ECO:0000313" key="6">
    <source>
        <dbReference type="Proteomes" id="UP001347796"/>
    </source>
</evidence>
<evidence type="ECO:0000259" key="4">
    <source>
        <dbReference type="Pfam" id="PF03372"/>
    </source>
</evidence>
<reference evidence="5 6" key="1">
    <citation type="submission" date="2024-01" db="EMBL/GenBank/DDBJ databases">
        <title>The genome of the rayed Mediterranean limpet Patella caerulea (Linnaeus, 1758).</title>
        <authorList>
            <person name="Anh-Thu Weber A."/>
            <person name="Halstead-Nussloch G."/>
        </authorList>
    </citation>
    <scope>NUCLEOTIDE SEQUENCE [LARGE SCALE GENOMIC DNA]</scope>
    <source>
        <strain evidence="5">AATW-2023a</strain>
        <tissue evidence="5">Whole specimen</tissue>
    </source>
</reference>
<dbReference type="PRINTS" id="PR00130">
    <property type="entry name" value="DNASEI"/>
</dbReference>
<organism evidence="5 6">
    <name type="scientific">Patella caerulea</name>
    <name type="common">Rayed Mediterranean limpet</name>
    <dbReference type="NCBI Taxonomy" id="87958"/>
    <lineage>
        <taxon>Eukaryota</taxon>
        <taxon>Metazoa</taxon>
        <taxon>Spiralia</taxon>
        <taxon>Lophotrochozoa</taxon>
        <taxon>Mollusca</taxon>
        <taxon>Gastropoda</taxon>
        <taxon>Patellogastropoda</taxon>
        <taxon>Patelloidea</taxon>
        <taxon>Patellidae</taxon>
        <taxon>Patella</taxon>
    </lineage>
</organism>
<dbReference type="AlphaFoldDB" id="A0AAN8JQF4"/>
<dbReference type="PANTHER" id="PTHR11371">
    <property type="entry name" value="DEOXYRIBONUCLEASE"/>
    <property type="match status" value="1"/>
</dbReference>
<sequence length="432" mass="49722">MLKVLKLDIFFIEVEQEEPTCTTSIAAPPLTIGAFNIQIFGIRKMRQKSVTEILMKIITRYDILVIQEIRDRHQTSLDKLLNNLNTVDPYNPYKYEVSERLGRKGCKEQYAFLYRCRKLRITDVYQYDDGVDDGTDVFAREPFAVRFECPTTEIKDFAIIAIHTSPKNAVKEIRALHTVYEKTKHHWDLEDIIIAGDFNADGDYVRKGDWEKITLRSDRRFSWLINDDVDTTVGSTDCAYDRFVVAGKHLSQAVVPGSAKTFAFDAEYNLTRDEAEDISDHYPIELKIAGLADNKIQRYIKSEMSITINQKHEIPRISAVRYIYRASKNKRAGFQTTILREGYRMSQVVAKRYRVTDVVTCIKHFSRSFPDVIKPETVSIITAYMNSAALTQPPYVYGLVTHVCPKRYFDVTVTCQLKAPLLCDVTITRTIS</sequence>
<evidence type="ECO:0000256" key="1">
    <source>
        <dbReference type="ARBA" id="ARBA00007359"/>
    </source>
</evidence>
<dbReference type="InterPro" id="IPR036691">
    <property type="entry name" value="Endo/exonu/phosph_ase_sf"/>
</dbReference>